<dbReference type="RefSeq" id="WP_350414306.1">
    <property type="nucleotide sequence ID" value="NZ_JBEOKT010000025.1"/>
</dbReference>
<dbReference type="PANTHER" id="PTHR35889">
    <property type="entry name" value="CYCLOINULO-OLIGOSACCHARIDE FRUCTANOTRANSFERASE-RELATED"/>
    <property type="match status" value="1"/>
</dbReference>
<evidence type="ECO:0000256" key="3">
    <source>
        <dbReference type="ARBA" id="ARBA00023004"/>
    </source>
</evidence>
<evidence type="ECO:0000256" key="5">
    <source>
        <dbReference type="SAM" id="SignalP"/>
    </source>
</evidence>
<dbReference type="Pfam" id="PF13442">
    <property type="entry name" value="Cytochrome_CBB3"/>
    <property type="match status" value="1"/>
</dbReference>
<evidence type="ECO:0000256" key="1">
    <source>
        <dbReference type="ARBA" id="ARBA00022617"/>
    </source>
</evidence>
<evidence type="ECO:0000259" key="6">
    <source>
        <dbReference type="PROSITE" id="PS51007"/>
    </source>
</evidence>
<evidence type="ECO:0000313" key="8">
    <source>
        <dbReference type="Proteomes" id="UP001476807"/>
    </source>
</evidence>
<dbReference type="Gene3D" id="1.10.760.10">
    <property type="entry name" value="Cytochrome c-like domain"/>
    <property type="match status" value="1"/>
</dbReference>
<gene>
    <name evidence="7" type="ORF">ABS362_18170</name>
</gene>
<sequence length="240" mass="25620">MRFRLTSLLLLSLLLAIVIVSCKHDVPEPIVIDNPTDPTDPGGNNCDPDVVYFQRDVLPILISNCAVSGCHDATTREDGVQLTDYTSVMRTADIKPGNPGDSELYEMITEDDEDERMPKAPRPPLSATQIALIRKWIEQGAKDLTCTDNTACNTDNVTFSGTIKPIFTKYCTGCHSGSAPTGGINLTAYNDASGVAKSGRLVGAITHAAGFVPMPQGGAKLPDCEIAKIKAWVDAGSPNN</sequence>
<dbReference type="EMBL" id="JBEOKT010000025">
    <property type="protein sequence ID" value="MER2999483.1"/>
    <property type="molecule type" value="Genomic_DNA"/>
</dbReference>
<name>A0ABV1RYK1_9BACT</name>
<dbReference type="PROSITE" id="PS51257">
    <property type="entry name" value="PROKAR_LIPOPROTEIN"/>
    <property type="match status" value="1"/>
</dbReference>
<dbReference type="SUPFAM" id="SSF46626">
    <property type="entry name" value="Cytochrome c"/>
    <property type="match status" value="1"/>
</dbReference>
<keyword evidence="5" id="KW-0732">Signal</keyword>
<keyword evidence="3 4" id="KW-0408">Iron</keyword>
<dbReference type="Pfam" id="PF07635">
    <property type="entry name" value="PSCyt1"/>
    <property type="match status" value="1"/>
</dbReference>
<organism evidence="7 8">
    <name type="scientific">Pontibacter populi</name>
    <dbReference type="NCBI Taxonomy" id="890055"/>
    <lineage>
        <taxon>Bacteria</taxon>
        <taxon>Pseudomonadati</taxon>
        <taxon>Bacteroidota</taxon>
        <taxon>Cytophagia</taxon>
        <taxon>Cytophagales</taxon>
        <taxon>Hymenobacteraceae</taxon>
        <taxon>Pontibacter</taxon>
    </lineage>
</organism>
<keyword evidence="2 4" id="KW-0479">Metal-binding</keyword>
<reference evidence="7 8" key="1">
    <citation type="submission" date="2024-06" db="EMBL/GenBank/DDBJ databases">
        <title>Pontibacter populi HYL7-15.</title>
        <authorList>
            <person name="Kim M.K."/>
        </authorList>
    </citation>
    <scope>NUCLEOTIDE SEQUENCE [LARGE SCALE GENOMIC DNA]</scope>
    <source>
        <strain evidence="7 8">HYL7-15</strain>
    </source>
</reference>
<keyword evidence="8" id="KW-1185">Reference proteome</keyword>
<dbReference type="Proteomes" id="UP001476807">
    <property type="component" value="Unassembled WGS sequence"/>
</dbReference>
<dbReference type="PANTHER" id="PTHR35889:SF3">
    <property type="entry name" value="F-BOX DOMAIN-CONTAINING PROTEIN"/>
    <property type="match status" value="1"/>
</dbReference>
<proteinExistence type="predicted"/>
<keyword evidence="1 4" id="KW-0349">Heme</keyword>
<evidence type="ECO:0000256" key="2">
    <source>
        <dbReference type="ARBA" id="ARBA00022723"/>
    </source>
</evidence>
<protein>
    <submittedName>
        <fullName evidence="7">C-type cytochrome domain-containing protein</fullName>
    </submittedName>
</protein>
<dbReference type="InterPro" id="IPR011429">
    <property type="entry name" value="Cyt_c_Planctomycete-type"/>
</dbReference>
<feature type="signal peptide" evidence="5">
    <location>
        <begin position="1"/>
        <end position="23"/>
    </location>
</feature>
<evidence type="ECO:0000313" key="7">
    <source>
        <dbReference type="EMBL" id="MER2999483.1"/>
    </source>
</evidence>
<dbReference type="InterPro" id="IPR036909">
    <property type="entry name" value="Cyt_c-like_dom_sf"/>
</dbReference>
<evidence type="ECO:0000256" key="4">
    <source>
        <dbReference type="PROSITE-ProRule" id="PRU00433"/>
    </source>
</evidence>
<dbReference type="PROSITE" id="PS51007">
    <property type="entry name" value="CYTC"/>
    <property type="match status" value="1"/>
</dbReference>
<feature type="chain" id="PRO_5045453641" evidence="5">
    <location>
        <begin position="24"/>
        <end position="240"/>
    </location>
</feature>
<accession>A0ABV1RYK1</accession>
<dbReference type="InterPro" id="IPR009056">
    <property type="entry name" value="Cyt_c-like_dom"/>
</dbReference>
<comment type="caution">
    <text evidence="7">The sequence shown here is derived from an EMBL/GenBank/DDBJ whole genome shotgun (WGS) entry which is preliminary data.</text>
</comment>
<feature type="domain" description="Cytochrome c" evidence="6">
    <location>
        <begin position="158"/>
        <end position="237"/>
    </location>
</feature>